<comment type="caution">
    <text evidence="2">The sequence shown here is derived from an EMBL/GenBank/DDBJ whole genome shotgun (WGS) entry which is preliminary data.</text>
</comment>
<proteinExistence type="predicted"/>
<feature type="region of interest" description="Disordered" evidence="1">
    <location>
        <begin position="66"/>
        <end position="91"/>
    </location>
</feature>
<protein>
    <submittedName>
        <fullName evidence="2">Uncharacterized protein</fullName>
    </submittedName>
</protein>
<reference evidence="2 3" key="1">
    <citation type="submission" date="2024-04" db="EMBL/GenBank/DDBJ databases">
        <authorList>
            <person name="Rising A."/>
            <person name="Reimegard J."/>
            <person name="Sonavane S."/>
            <person name="Akerstrom W."/>
            <person name="Nylinder S."/>
            <person name="Hedman E."/>
            <person name="Kallberg Y."/>
        </authorList>
    </citation>
    <scope>NUCLEOTIDE SEQUENCE [LARGE SCALE GENOMIC DNA]</scope>
</reference>
<evidence type="ECO:0000256" key="1">
    <source>
        <dbReference type="SAM" id="MobiDB-lite"/>
    </source>
</evidence>
<evidence type="ECO:0000313" key="3">
    <source>
        <dbReference type="Proteomes" id="UP001497382"/>
    </source>
</evidence>
<feature type="non-terminal residue" evidence="2">
    <location>
        <position position="1"/>
    </location>
</feature>
<dbReference type="EMBL" id="CAXIEN010000042">
    <property type="protein sequence ID" value="CAL1269527.1"/>
    <property type="molecule type" value="Genomic_DNA"/>
</dbReference>
<sequence>VKTSTDNDGENSDEATHEETKETSECLAVQAEDMLEHPTIGASTNRTADNEIMNSDNTYKLNLVQDSSSFERTGDQPHEGSNSTEPEESKLLSSEMVDVINDKENSFQTLSEVINANQKTSIAPQKEKLSLLKRIFRRKKK</sequence>
<dbReference type="AlphaFoldDB" id="A0AAV1ZDI8"/>
<gene>
    <name evidence="2" type="ORF">LARSCL_LOCUS4793</name>
</gene>
<feature type="compositionally biased region" description="Basic and acidic residues" evidence="1">
    <location>
        <begin position="14"/>
        <end position="24"/>
    </location>
</feature>
<feature type="region of interest" description="Disordered" evidence="1">
    <location>
        <begin position="1"/>
        <end position="25"/>
    </location>
</feature>
<accession>A0AAV1ZDI8</accession>
<dbReference type="Proteomes" id="UP001497382">
    <property type="component" value="Unassembled WGS sequence"/>
</dbReference>
<keyword evidence="3" id="KW-1185">Reference proteome</keyword>
<organism evidence="2 3">
    <name type="scientific">Larinioides sclopetarius</name>
    <dbReference type="NCBI Taxonomy" id="280406"/>
    <lineage>
        <taxon>Eukaryota</taxon>
        <taxon>Metazoa</taxon>
        <taxon>Ecdysozoa</taxon>
        <taxon>Arthropoda</taxon>
        <taxon>Chelicerata</taxon>
        <taxon>Arachnida</taxon>
        <taxon>Araneae</taxon>
        <taxon>Araneomorphae</taxon>
        <taxon>Entelegynae</taxon>
        <taxon>Araneoidea</taxon>
        <taxon>Araneidae</taxon>
        <taxon>Larinioides</taxon>
    </lineage>
</organism>
<evidence type="ECO:0000313" key="2">
    <source>
        <dbReference type="EMBL" id="CAL1269527.1"/>
    </source>
</evidence>
<name>A0AAV1ZDI8_9ARAC</name>